<evidence type="ECO:0000256" key="1">
    <source>
        <dbReference type="SAM" id="SignalP"/>
    </source>
</evidence>
<evidence type="ECO:0000313" key="3">
    <source>
        <dbReference type="Proteomes" id="UP000018458"/>
    </source>
</evidence>
<accession>E8LIZ3</accession>
<dbReference type="HOGENOM" id="CLU_1958465_0_0_6"/>
<gene>
    <name evidence="2" type="ORF">HMPREF9444_00666</name>
</gene>
<dbReference type="EMBL" id="AEVO01000031">
    <property type="protein sequence ID" value="EFY07524.1"/>
    <property type="molecule type" value="Genomic_DNA"/>
</dbReference>
<organism evidence="2 3">
    <name type="scientific">Succinatimonas hippei (strain DSM 22608 / JCM 16073 / KCTC 15190 / YIT 12066)</name>
    <dbReference type="NCBI Taxonomy" id="762983"/>
    <lineage>
        <taxon>Bacteria</taxon>
        <taxon>Pseudomonadati</taxon>
        <taxon>Pseudomonadota</taxon>
        <taxon>Gammaproteobacteria</taxon>
        <taxon>Aeromonadales</taxon>
        <taxon>Succinivibrionaceae</taxon>
        <taxon>Succinatimonas</taxon>
    </lineage>
</organism>
<protein>
    <submittedName>
        <fullName evidence="2">Uncharacterized protein</fullName>
    </submittedName>
</protein>
<name>E8LIZ3_SUCHY</name>
<proteinExistence type="predicted"/>
<keyword evidence="3" id="KW-1185">Reference proteome</keyword>
<dbReference type="RefSeq" id="WP_009142881.1">
    <property type="nucleotide sequence ID" value="NZ_GL830968.1"/>
</dbReference>
<sequence length="128" mass="14360">MHLKKLLILCGGISLALSSGLTMADELKVVDINAVNLQDLAADGYVLIENKTFKRREPNLFPTSDKVKIESLGHKLNADLAVLNTTYKYTVKAIRDKKSSTHEDMSNIKSFIDYKVYDVSVSYYKKVS</sequence>
<dbReference type="Proteomes" id="UP000018458">
    <property type="component" value="Unassembled WGS sequence"/>
</dbReference>
<dbReference type="AlphaFoldDB" id="E8LIZ3"/>
<evidence type="ECO:0000313" key="2">
    <source>
        <dbReference type="EMBL" id="EFY07524.1"/>
    </source>
</evidence>
<comment type="caution">
    <text evidence="2">The sequence shown here is derived from an EMBL/GenBank/DDBJ whole genome shotgun (WGS) entry which is preliminary data.</text>
</comment>
<feature type="chain" id="PRO_5003224042" evidence="1">
    <location>
        <begin position="25"/>
        <end position="128"/>
    </location>
</feature>
<feature type="signal peptide" evidence="1">
    <location>
        <begin position="1"/>
        <end position="24"/>
    </location>
</feature>
<keyword evidence="1" id="KW-0732">Signal</keyword>
<reference evidence="2 3" key="1">
    <citation type="submission" date="2011-01" db="EMBL/GenBank/DDBJ databases">
        <authorList>
            <person name="Weinstock G."/>
            <person name="Sodergren E."/>
            <person name="Clifton S."/>
            <person name="Fulton L."/>
            <person name="Fulton B."/>
            <person name="Courtney L."/>
            <person name="Fronick C."/>
            <person name="Harrison M."/>
            <person name="Strong C."/>
            <person name="Farmer C."/>
            <person name="Delahaunty K."/>
            <person name="Markovic C."/>
            <person name="Hall O."/>
            <person name="Minx P."/>
            <person name="Tomlinson C."/>
            <person name="Mitreva M."/>
            <person name="Hou S."/>
            <person name="Chen J."/>
            <person name="Wollam A."/>
            <person name="Pepin K.H."/>
            <person name="Johnson M."/>
            <person name="Bhonagiri V."/>
            <person name="Zhang X."/>
            <person name="Suruliraj S."/>
            <person name="Warren W."/>
            <person name="Chinwalla A."/>
            <person name="Mardis E.R."/>
            <person name="Wilson R.K."/>
        </authorList>
    </citation>
    <scope>NUCLEOTIDE SEQUENCE [LARGE SCALE GENOMIC DNA]</scope>
    <source>
        <strain evidence="3">DSM 22608 / JCM 16073 / KCTC 15190 / YIT 12066</strain>
    </source>
</reference>